<proteinExistence type="predicted"/>
<keyword evidence="1" id="KW-1133">Transmembrane helix</keyword>
<feature type="transmembrane region" description="Helical" evidence="1">
    <location>
        <begin position="40"/>
        <end position="58"/>
    </location>
</feature>
<dbReference type="EMBL" id="CP002363">
    <property type="protein sequence ID" value="ADV65362.1"/>
    <property type="molecule type" value="Genomic_DNA"/>
</dbReference>
<keyword evidence="3" id="KW-1185">Reference proteome</keyword>
<name>E8RA36_DESM0</name>
<gene>
    <name evidence="2" type="ordered locus">Desmu_1060</name>
</gene>
<dbReference type="RefSeq" id="WP_013562584.1">
    <property type="nucleotide sequence ID" value="NC_014961.1"/>
</dbReference>
<evidence type="ECO:0000313" key="2">
    <source>
        <dbReference type="EMBL" id="ADV65362.1"/>
    </source>
</evidence>
<dbReference type="KEGG" id="dmu:Desmu_1060"/>
<dbReference type="Proteomes" id="UP000001068">
    <property type="component" value="Chromosome"/>
</dbReference>
<dbReference type="HOGENOM" id="CLU_2055965_0_0_2"/>
<organism evidence="2 3">
    <name type="scientific">Desulfurococcus mucosus (strain ATCC 35584 / DSM 2162 / JCM 9187 / O7/1)</name>
    <dbReference type="NCBI Taxonomy" id="765177"/>
    <lineage>
        <taxon>Archaea</taxon>
        <taxon>Thermoproteota</taxon>
        <taxon>Thermoprotei</taxon>
        <taxon>Desulfurococcales</taxon>
        <taxon>Desulfurococcaceae</taxon>
        <taxon>Desulfurococcus</taxon>
    </lineage>
</organism>
<keyword evidence="1" id="KW-0812">Transmembrane</keyword>
<feature type="transmembrane region" description="Helical" evidence="1">
    <location>
        <begin position="94"/>
        <end position="114"/>
    </location>
</feature>
<evidence type="ECO:0000256" key="1">
    <source>
        <dbReference type="SAM" id="Phobius"/>
    </source>
</evidence>
<reference evidence="3" key="1">
    <citation type="submission" date="2010-11" db="EMBL/GenBank/DDBJ databases">
        <title>The complete genome of Desulfurococcus mucosus DSM 2162.</title>
        <authorList>
            <consortium name="US DOE Joint Genome Institute (JGI-PGF)"/>
            <person name="Lucas S."/>
            <person name="Copeland A."/>
            <person name="Lapidus A."/>
            <person name="Bruce D."/>
            <person name="Goodwin L."/>
            <person name="Pitluck S."/>
            <person name="Kyrpides N."/>
            <person name="Mavromatis K."/>
            <person name="Pagani I."/>
            <person name="Ivanova N."/>
            <person name="Ovchinnikova G."/>
            <person name="Chertkov O."/>
            <person name="Held B."/>
            <person name="Brettin T."/>
            <person name="Detter J.C."/>
            <person name="Tapia R."/>
            <person name="Han C."/>
            <person name="Land M."/>
            <person name="Hauser L."/>
            <person name="Markowitz V."/>
            <person name="Cheng J.-F."/>
            <person name="Hugenholtz P."/>
            <person name="Woyke T."/>
            <person name="Wu D."/>
            <person name="Wirth R."/>
            <person name="Bilek Y."/>
            <person name="Hader T."/>
            <person name="Klenk H.-P."/>
            <person name="Eisen J.A."/>
        </authorList>
    </citation>
    <scope>NUCLEOTIDE SEQUENCE [LARGE SCALE GENOMIC DNA]</scope>
    <source>
        <strain evidence="3">ATCC 35584 / DSM 2162 / JCM 9187 / O7/1</strain>
    </source>
</reference>
<evidence type="ECO:0000313" key="3">
    <source>
        <dbReference type="Proteomes" id="UP000001068"/>
    </source>
</evidence>
<keyword evidence="1" id="KW-0472">Membrane</keyword>
<protein>
    <submittedName>
        <fullName evidence="2">Uncharacterized protein</fullName>
    </submittedName>
</protein>
<feature type="transmembrane region" description="Helical" evidence="1">
    <location>
        <begin position="70"/>
        <end position="88"/>
    </location>
</feature>
<accession>E8RA36</accession>
<dbReference type="eggNOG" id="arCOG11783">
    <property type="taxonomic scope" value="Archaea"/>
</dbReference>
<dbReference type="STRING" id="765177.Desmu_1060"/>
<dbReference type="AlphaFoldDB" id="E8RA36"/>
<reference evidence="2 3" key="2">
    <citation type="journal article" date="2011" name="Stand. Genomic Sci.">
        <title>Complete genome sequence of Desulfurococcus mucosus type strain (O7/1).</title>
        <authorList>
            <person name="Wirth R."/>
            <person name="Chertkov O."/>
            <person name="Held B."/>
            <person name="Lapidus A."/>
            <person name="Nolan M."/>
            <person name="Lucas S."/>
            <person name="Hammon N."/>
            <person name="Deshpande S."/>
            <person name="Cheng J.F."/>
            <person name="Tapia R."/>
            <person name="Han C."/>
            <person name="Goodwin L."/>
            <person name="Pitluck S."/>
            <person name="Liolios K."/>
            <person name="Ioanna P."/>
            <person name="Ivanova N."/>
            <person name="Mavromatis K."/>
            <person name="Mikhailova N."/>
            <person name="Pati A."/>
            <person name="Chen A."/>
            <person name="Palaniappan K."/>
            <person name="Land M."/>
            <person name="Hauser L."/>
            <person name="Chang Y.J."/>
            <person name="Jeffries C.D."/>
            <person name="Bilek Y."/>
            <person name="Hader T."/>
            <person name="Rohde M."/>
            <person name="Spring S."/>
            <person name="Sikorski J."/>
            <person name="Goker M."/>
            <person name="Woyke T."/>
            <person name="Bristow J."/>
            <person name="Eisen J.A."/>
            <person name="Markowitz V."/>
            <person name="Hugenholtz P."/>
            <person name="Kyrpides N.C."/>
            <person name="Klenk H.P."/>
        </authorList>
    </citation>
    <scope>NUCLEOTIDE SEQUENCE [LARGE SCALE GENOMIC DNA]</scope>
    <source>
        <strain evidence="3">ATCC 35584 / DSM 2162 / JCM 9187 / O7/1</strain>
    </source>
</reference>
<dbReference type="GeneID" id="10153768"/>
<sequence length="119" mass="12205" precursor="true">MSRRIPVSRVLYSGKARYLAGLGVFAGSATATYSSTPTGVAAGLVLLAASMLYFYMYIERYGSRREALSLLYLLTPVVAAGSLLGALLSGPSPAAGFTAAGVSVASLILVLIAGRMQGP</sequence>